<reference evidence="1 2" key="1">
    <citation type="submission" date="2020-02" db="EMBL/GenBank/DDBJ databases">
        <title>Draft genome sequence of Lactococcus sp. Hs20B0-1.</title>
        <authorList>
            <person name="Noda S."/>
            <person name="Yuki M."/>
            <person name="Ohkuma M."/>
        </authorList>
    </citation>
    <scope>NUCLEOTIDE SEQUENCE [LARGE SCALE GENOMIC DNA]</scope>
    <source>
        <strain evidence="1 2">Hs20B0-1</strain>
    </source>
</reference>
<protein>
    <submittedName>
        <fullName evidence="1">Uncharacterized protein</fullName>
    </submittedName>
</protein>
<organism evidence="1 2">
    <name type="scientific">Pseudolactococcus insecticola</name>
    <dbReference type="NCBI Taxonomy" id="2709158"/>
    <lineage>
        <taxon>Bacteria</taxon>
        <taxon>Bacillati</taxon>
        <taxon>Bacillota</taxon>
        <taxon>Bacilli</taxon>
        <taxon>Lactobacillales</taxon>
        <taxon>Streptococcaceae</taxon>
        <taxon>Pseudolactococcus</taxon>
    </lineage>
</organism>
<proteinExistence type="predicted"/>
<dbReference type="AlphaFoldDB" id="A0A6A0B7T4"/>
<gene>
    <name evidence="1" type="ORF">Hs20B_12430</name>
</gene>
<evidence type="ECO:0000313" key="1">
    <source>
        <dbReference type="EMBL" id="GFH40845.1"/>
    </source>
</evidence>
<keyword evidence="2" id="KW-1185">Reference proteome</keyword>
<name>A0A6A0B7T4_9LACT</name>
<dbReference type="Proteomes" id="UP000475928">
    <property type="component" value="Unassembled WGS sequence"/>
</dbReference>
<dbReference type="EMBL" id="BLLH01000006">
    <property type="protein sequence ID" value="GFH40845.1"/>
    <property type="molecule type" value="Genomic_DNA"/>
</dbReference>
<accession>A0A6A0B7T4</accession>
<dbReference type="RefSeq" id="WP_172356749.1">
    <property type="nucleotide sequence ID" value="NZ_BLLH01000006.1"/>
</dbReference>
<sequence length="101" mass="12116">MSHTNIPAESLAEEHYKQNCEILSYYQTKIPCEHYEAIEKIFYKQFIFALSFDESHFDKHLTLQKFSEIHSEIKKIYDNLDLLDSLEISNNYYIQKMLTTL</sequence>
<comment type="caution">
    <text evidence="1">The sequence shown here is derived from an EMBL/GenBank/DDBJ whole genome shotgun (WGS) entry which is preliminary data.</text>
</comment>
<evidence type="ECO:0000313" key="2">
    <source>
        <dbReference type="Proteomes" id="UP000475928"/>
    </source>
</evidence>